<evidence type="ECO:0000313" key="2">
    <source>
        <dbReference type="Proteomes" id="UP000026962"/>
    </source>
</evidence>
<dbReference type="EnsemblPlants" id="OPUNC09G17000.1">
    <property type="protein sequence ID" value="OPUNC09G17000.1"/>
    <property type="gene ID" value="OPUNC09G17000"/>
</dbReference>
<dbReference type="Gramene" id="OPUNC09G17000.1">
    <property type="protein sequence ID" value="OPUNC09G17000.1"/>
    <property type="gene ID" value="OPUNC09G17000"/>
</dbReference>
<keyword evidence="2" id="KW-1185">Reference proteome</keyword>
<organism evidence="1">
    <name type="scientific">Oryza punctata</name>
    <name type="common">Red rice</name>
    <dbReference type="NCBI Taxonomy" id="4537"/>
    <lineage>
        <taxon>Eukaryota</taxon>
        <taxon>Viridiplantae</taxon>
        <taxon>Streptophyta</taxon>
        <taxon>Embryophyta</taxon>
        <taxon>Tracheophyta</taxon>
        <taxon>Spermatophyta</taxon>
        <taxon>Magnoliopsida</taxon>
        <taxon>Liliopsida</taxon>
        <taxon>Poales</taxon>
        <taxon>Poaceae</taxon>
        <taxon>BOP clade</taxon>
        <taxon>Oryzoideae</taxon>
        <taxon>Oryzeae</taxon>
        <taxon>Oryzinae</taxon>
        <taxon>Oryza</taxon>
    </lineage>
</organism>
<evidence type="ECO:0000313" key="1">
    <source>
        <dbReference type="EnsemblPlants" id="OPUNC09G17000.1"/>
    </source>
</evidence>
<dbReference type="AlphaFoldDB" id="A0A0E0M459"/>
<dbReference type="PROSITE" id="PS51257">
    <property type="entry name" value="PROKAR_LIPOPROTEIN"/>
    <property type="match status" value="1"/>
</dbReference>
<reference evidence="1" key="2">
    <citation type="submission" date="2018-05" db="EMBL/GenBank/DDBJ databases">
        <title>OpunRS2 (Oryza punctata Reference Sequence Version 2).</title>
        <authorList>
            <person name="Zhang J."/>
            <person name="Kudrna D."/>
            <person name="Lee S."/>
            <person name="Talag J."/>
            <person name="Welchert J."/>
            <person name="Wing R.A."/>
        </authorList>
    </citation>
    <scope>NUCLEOTIDE SEQUENCE [LARGE SCALE GENOMIC DNA]</scope>
</reference>
<reference evidence="1" key="1">
    <citation type="submission" date="2015-04" db="UniProtKB">
        <authorList>
            <consortium name="EnsemblPlants"/>
        </authorList>
    </citation>
    <scope>IDENTIFICATION</scope>
</reference>
<name>A0A0E0M459_ORYPU</name>
<accession>A0A0E0M459</accession>
<sequence length="84" mass="9059">MRVGIHRGVEVEVEGVAAAAGGGACASRRAAPRWHPQPQRITSTLKRTRFSPRSPPRLATLSAQICAAASARFAAAMRLLRRRL</sequence>
<dbReference type="HOGENOM" id="CLU_2531400_0_0_1"/>
<dbReference type="Proteomes" id="UP000026962">
    <property type="component" value="Chromosome 9"/>
</dbReference>
<proteinExistence type="predicted"/>
<protein>
    <submittedName>
        <fullName evidence="1">Uncharacterized protein</fullName>
    </submittedName>
</protein>